<reference evidence="1 2" key="1">
    <citation type="submission" date="2011-10" db="EMBL/GenBank/DDBJ databases">
        <title>Whole genome sequence of Selenomonas ruminantium subsp. lactilytica TAM6421.</title>
        <authorList>
            <person name="Oguchi A."/>
            <person name="Ankai A."/>
            <person name="Kaneko J."/>
            <person name="Yamada-Narita S."/>
            <person name="Fukui S."/>
            <person name="Takahashi M."/>
            <person name="Onodera T."/>
            <person name="Kojima S."/>
            <person name="Fushimi T."/>
            <person name="Abe N."/>
            <person name="Kamio Y."/>
            <person name="Yamazaki S."/>
            <person name="Fujita N."/>
        </authorList>
    </citation>
    <scope>NUCLEOTIDE SEQUENCE [LARGE SCALE GENOMIC DNA]</scope>
    <source>
        <strain evidence="2">NBRC 103574 / TAM6421</strain>
    </source>
</reference>
<sequence>MFWNFLIGGVVGWTLANIMKSETDASDKEELTPEEALDVLVRDIRNNAQWAMDECTTDAEREAVYAEVKASVRKLQVVLQEKGEEIIADLRAQAAGAPSKEEVAESVENRVEEFKTKMDGLNDTLNKTLSDLKPAVM</sequence>
<proteinExistence type="predicted"/>
<dbReference type="eggNOG" id="ENOG50347CD">
    <property type="taxonomic scope" value="Bacteria"/>
</dbReference>
<accession>I0GQM8</accession>
<dbReference type="RefSeq" id="WP_014424502.1">
    <property type="nucleotide sequence ID" value="NC_017068.1"/>
</dbReference>
<dbReference type="AlphaFoldDB" id="I0GQM8"/>
<name>I0GQM8_SELRL</name>
<gene>
    <name evidence="1" type="ordered locus">SELR_13570</name>
</gene>
<organism evidence="1 2">
    <name type="scientific">Selenomonas ruminantium subsp. lactilytica (strain NBRC 103574 / TAM6421)</name>
    <dbReference type="NCBI Taxonomy" id="927704"/>
    <lineage>
        <taxon>Bacteria</taxon>
        <taxon>Bacillati</taxon>
        <taxon>Bacillota</taxon>
        <taxon>Negativicutes</taxon>
        <taxon>Selenomonadales</taxon>
        <taxon>Selenomonadaceae</taxon>
        <taxon>Selenomonas</taxon>
    </lineage>
</organism>
<evidence type="ECO:0000313" key="2">
    <source>
        <dbReference type="Proteomes" id="UP000007887"/>
    </source>
</evidence>
<dbReference type="OrthoDB" id="1667030at2"/>
<evidence type="ECO:0000313" key="1">
    <source>
        <dbReference type="EMBL" id="BAL83065.1"/>
    </source>
</evidence>
<dbReference type="EMBL" id="AP012292">
    <property type="protein sequence ID" value="BAL83065.1"/>
    <property type="molecule type" value="Genomic_DNA"/>
</dbReference>
<dbReference type="PATRIC" id="fig|927704.6.peg.1398"/>
<protein>
    <submittedName>
        <fullName evidence="1">Uncharacterized protein</fullName>
    </submittedName>
</protein>
<dbReference type="Proteomes" id="UP000007887">
    <property type="component" value="Chromosome"/>
</dbReference>
<dbReference type="HOGENOM" id="CLU_1776147_0_0_9"/>
<dbReference type="KEGG" id="sri:SELR_13570"/>